<accession>A0A7X5KN65</accession>
<organism evidence="1 2">
    <name type="scientific">Anaerotalea alkaliphila</name>
    <dbReference type="NCBI Taxonomy" id="2662126"/>
    <lineage>
        <taxon>Bacteria</taxon>
        <taxon>Bacillati</taxon>
        <taxon>Bacillota</taxon>
        <taxon>Clostridia</taxon>
        <taxon>Eubacteriales</taxon>
        <taxon>Anaerotalea</taxon>
    </lineage>
</organism>
<reference evidence="1 2" key="1">
    <citation type="submission" date="2020-01" db="EMBL/GenBank/DDBJ databases">
        <title>Anaeroalcalibacter tamaniensis gen. nov., sp. nov., moderately halophilic strictly anaerobic fermenter bacterium from mud volcano of Taman peninsula.</title>
        <authorList>
            <person name="Frolova A."/>
            <person name="Merkel A.Y."/>
            <person name="Slobodkin A.I."/>
        </authorList>
    </citation>
    <scope>NUCLEOTIDE SEQUENCE [LARGE SCALE GENOMIC DNA]</scope>
    <source>
        <strain evidence="1 2">F-3ap</strain>
    </source>
</reference>
<gene>
    <name evidence="1" type="ORF">GXN74_08115</name>
</gene>
<dbReference type="AlphaFoldDB" id="A0A7X5KN65"/>
<proteinExistence type="predicted"/>
<name>A0A7X5KN65_9FIRM</name>
<dbReference type="Proteomes" id="UP000461585">
    <property type="component" value="Unassembled WGS sequence"/>
</dbReference>
<evidence type="ECO:0000313" key="1">
    <source>
        <dbReference type="EMBL" id="NDL67709.1"/>
    </source>
</evidence>
<sequence length="100" mass="11962">MSLHYHGIEHYVIYWTEDRHQFYEHPSARKIIEFEGPGAYEQALDYLYQLRSAEKTRILNTAREKTPFLPDVPSPLNYKLAHILVWDETEPERSRTDLQT</sequence>
<dbReference type="EMBL" id="JAAEEH010000019">
    <property type="protein sequence ID" value="NDL67709.1"/>
    <property type="molecule type" value="Genomic_DNA"/>
</dbReference>
<dbReference type="RefSeq" id="WP_162370436.1">
    <property type="nucleotide sequence ID" value="NZ_JAAEEH010000019.1"/>
</dbReference>
<protein>
    <submittedName>
        <fullName evidence="1">Uncharacterized protein</fullName>
    </submittedName>
</protein>
<keyword evidence="2" id="KW-1185">Reference proteome</keyword>
<evidence type="ECO:0000313" key="2">
    <source>
        <dbReference type="Proteomes" id="UP000461585"/>
    </source>
</evidence>
<comment type="caution">
    <text evidence="1">The sequence shown here is derived from an EMBL/GenBank/DDBJ whole genome shotgun (WGS) entry which is preliminary data.</text>
</comment>